<keyword evidence="3" id="KW-1185">Reference proteome</keyword>
<feature type="region of interest" description="Disordered" evidence="1">
    <location>
        <begin position="22"/>
        <end position="69"/>
    </location>
</feature>
<feature type="compositionally biased region" description="Polar residues" evidence="1">
    <location>
        <begin position="39"/>
        <end position="60"/>
    </location>
</feature>
<evidence type="ECO:0000313" key="3">
    <source>
        <dbReference type="Proteomes" id="UP000297245"/>
    </source>
</evidence>
<evidence type="ECO:0000313" key="2">
    <source>
        <dbReference type="EMBL" id="THU94932.1"/>
    </source>
</evidence>
<name>A0A4S8LYV8_DENBC</name>
<gene>
    <name evidence="2" type="ORF">K435DRAFT_144190</name>
</gene>
<protein>
    <submittedName>
        <fullName evidence="2">Uncharacterized protein</fullName>
    </submittedName>
</protein>
<organism evidence="2 3">
    <name type="scientific">Dendrothele bispora (strain CBS 962.96)</name>
    <dbReference type="NCBI Taxonomy" id="1314807"/>
    <lineage>
        <taxon>Eukaryota</taxon>
        <taxon>Fungi</taxon>
        <taxon>Dikarya</taxon>
        <taxon>Basidiomycota</taxon>
        <taxon>Agaricomycotina</taxon>
        <taxon>Agaricomycetes</taxon>
        <taxon>Agaricomycetidae</taxon>
        <taxon>Agaricales</taxon>
        <taxon>Agaricales incertae sedis</taxon>
        <taxon>Dendrothele</taxon>
    </lineage>
</organism>
<dbReference type="Proteomes" id="UP000297245">
    <property type="component" value="Unassembled WGS sequence"/>
</dbReference>
<accession>A0A4S8LYV8</accession>
<reference evidence="2 3" key="1">
    <citation type="journal article" date="2019" name="Nat. Ecol. Evol.">
        <title>Megaphylogeny resolves global patterns of mushroom evolution.</title>
        <authorList>
            <person name="Varga T."/>
            <person name="Krizsan K."/>
            <person name="Foldi C."/>
            <person name="Dima B."/>
            <person name="Sanchez-Garcia M."/>
            <person name="Sanchez-Ramirez S."/>
            <person name="Szollosi G.J."/>
            <person name="Szarkandi J.G."/>
            <person name="Papp V."/>
            <person name="Albert L."/>
            <person name="Andreopoulos W."/>
            <person name="Angelini C."/>
            <person name="Antonin V."/>
            <person name="Barry K.W."/>
            <person name="Bougher N.L."/>
            <person name="Buchanan P."/>
            <person name="Buyck B."/>
            <person name="Bense V."/>
            <person name="Catcheside P."/>
            <person name="Chovatia M."/>
            <person name="Cooper J."/>
            <person name="Damon W."/>
            <person name="Desjardin D."/>
            <person name="Finy P."/>
            <person name="Geml J."/>
            <person name="Haridas S."/>
            <person name="Hughes K."/>
            <person name="Justo A."/>
            <person name="Karasinski D."/>
            <person name="Kautmanova I."/>
            <person name="Kiss B."/>
            <person name="Kocsube S."/>
            <person name="Kotiranta H."/>
            <person name="LaButti K.M."/>
            <person name="Lechner B.E."/>
            <person name="Liimatainen K."/>
            <person name="Lipzen A."/>
            <person name="Lukacs Z."/>
            <person name="Mihaltcheva S."/>
            <person name="Morgado L.N."/>
            <person name="Niskanen T."/>
            <person name="Noordeloos M.E."/>
            <person name="Ohm R.A."/>
            <person name="Ortiz-Santana B."/>
            <person name="Ovrebo C."/>
            <person name="Racz N."/>
            <person name="Riley R."/>
            <person name="Savchenko A."/>
            <person name="Shiryaev A."/>
            <person name="Soop K."/>
            <person name="Spirin V."/>
            <person name="Szebenyi C."/>
            <person name="Tomsovsky M."/>
            <person name="Tulloss R.E."/>
            <person name="Uehling J."/>
            <person name="Grigoriev I.V."/>
            <person name="Vagvolgyi C."/>
            <person name="Papp T."/>
            <person name="Martin F.M."/>
            <person name="Miettinen O."/>
            <person name="Hibbett D.S."/>
            <person name="Nagy L.G."/>
        </authorList>
    </citation>
    <scope>NUCLEOTIDE SEQUENCE [LARGE SCALE GENOMIC DNA]</scope>
    <source>
        <strain evidence="2 3">CBS 962.96</strain>
    </source>
</reference>
<evidence type="ECO:0000256" key="1">
    <source>
        <dbReference type="SAM" id="MobiDB-lite"/>
    </source>
</evidence>
<proteinExistence type="predicted"/>
<dbReference type="AlphaFoldDB" id="A0A4S8LYV8"/>
<dbReference type="EMBL" id="ML179213">
    <property type="protein sequence ID" value="THU94932.1"/>
    <property type="molecule type" value="Genomic_DNA"/>
</dbReference>
<sequence>MDRGTWSGRSFFPWVISDVLSSQPTETGEDAVDRMELDPTSNDVNSFPSPQDPSCSSSEPISAADKPGMSLSICTKTHNLVLLKEKMRVNSISVLRPVPIQGKAPSQA</sequence>